<evidence type="ECO:0000313" key="1">
    <source>
        <dbReference type="EMBL" id="HIZ24434.1"/>
    </source>
</evidence>
<accession>A0A9D2IVA6</accession>
<comment type="caution">
    <text evidence="1">The sequence shown here is derived from an EMBL/GenBank/DDBJ whole genome shotgun (WGS) entry which is preliminary data.</text>
</comment>
<dbReference type="EMBL" id="DXBS01000060">
    <property type="protein sequence ID" value="HIZ24434.1"/>
    <property type="molecule type" value="Genomic_DNA"/>
</dbReference>
<gene>
    <name evidence="1" type="ORF">H9812_03030</name>
</gene>
<sequence length="368" mass="42132">MLPKRMKDDLKSGVVLEEDPYRVFLENEQEDIVWISSCPLKHGTEKGQKHGFVMRGDRLSEGSNACLKQSGTEIALCGEQVSLHFPFSFLQKLDQYDGFLHEEYFGVLQSDCGILYPTSNGFAVEARGKVKIKFSSSEPVHLYNLDEYCLIFDRNDRIAFSVNCILENMQVRPKFHMESNGTDHVVEVTAASGQGMILTFNAYVPKRFFDTPLDAGNPSRNHVYAENVYLGREEDGGQWLALRPDCAIFSDLYDRDLKDAKLIFRNQNGALGKVFYGELRFFWCTYTTVWETREMPREWLEAETVTEESVQIDLTTYLRGLFREKAQATPGIVVQSTVPMVLPSGDNYLCPVFLRLRFERTNAQKARK</sequence>
<reference evidence="1" key="1">
    <citation type="journal article" date="2021" name="PeerJ">
        <title>Extensive microbial diversity within the chicken gut microbiome revealed by metagenomics and culture.</title>
        <authorList>
            <person name="Gilroy R."/>
            <person name="Ravi A."/>
            <person name="Getino M."/>
            <person name="Pursley I."/>
            <person name="Horton D.L."/>
            <person name="Alikhan N.F."/>
            <person name="Baker D."/>
            <person name="Gharbi K."/>
            <person name="Hall N."/>
            <person name="Watson M."/>
            <person name="Adriaenssens E.M."/>
            <person name="Foster-Nyarko E."/>
            <person name="Jarju S."/>
            <person name="Secka A."/>
            <person name="Antonio M."/>
            <person name="Oren A."/>
            <person name="Chaudhuri R.R."/>
            <person name="La Ragione R."/>
            <person name="Hildebrand F."/>
            <person name="Pallen M.J."/>
        </authorList>
    </citation>
    <scope>NUCLEOTIDE SEQUENCE</scope>
    <source>
        <strain evidence="1">CHK33-5263</strain>
    </source>
</reference>
<dbReference type="AlphaFoldDB" id="A0A9D2IVA6"/>
<dbReference type="Proteomes" id="UP000824044">
    <property type="component" value="Unassembled WGS sequence"/>
</dbReference>
<reference evidence="1" key="2">
    <citation type="submission" date="2021-04" db="EMBL/GenBank/DDBJ databases">
        <authorList>
            <person name="Gilroy R."/>
        </authorList>
    </citation>
    <scope>NUCLEOTIDE SEQUENCE</scope>
    <source>
        <strain evidence="1">CHK33-5263</strain>
    </source>
</reference>
<proteinExistence type="predicted"/>
<evidence type="ECO:0000313" key="2">
    <source>
        <dbReference type="Proteomes" id="UP000824044"/>
    </source>
</evidence>
<protein>
    <submittedName>
        <fullName evidence="1">Uncharacterized protein</fullName>
    </submittedName>
</protein>
<organism evidence="1 2">
    <name type="scientific">Candidatus Gallimonas intestinigallinarum</name>
    <dbReference type="NCBI Taxonomy" id="2838604"/>
    <lineage>
        <taxon>Bacteria</taxon>
        <taxon>Bacillati</taxon>
        <taxon>Bacillota</taxon>
        <taxon>Clostridia</taxon>
        <taxon>Candidatus Gallimonas</taxon>
    </lineage>
</organism>
<name>A0A9D2IVA6_9FIRM</name>